<dbReference type="KEGG" id="pste:PSTEL_18520"/>
<dbReference type="InterPro" id="IPR018060">
    <property type="entry name" value="HTH_AraC"/>
</dbReference>
<dbReference type="RefSeq" id="WP_038697372.1">
    <property type="nucleotide sequence ID" value="NZ_CP009286.1"/>
</dbReference>
<evidence type="ECO:0000256" key="2">
    <source>
        <dbReference type="ARBA" id="ARBA00023125"/>
    </source>
</evidence>
<keyword evidence="1" id="KW-0805">Transcription regulation</keyword>
<dbReference type="Proteomes" id="UP000029507">
    <property type="component" value="Chromosome"/>
</dbReference>
<protein>
    <recommendedName>
        <fullName evidence="4">HTH araC/xylS-type domain-containing protein</fullName>
    </recommendedName>
</protein>
<dbReference type="SUPFAM" id="SSF46689">
    <property type="entry name" value="Homeodomain-like"/>
    <property type="match status" value="2"/>
</dbReference>
<dbReference type="GO" id="GO:0003700">
    <property type="term" value="F:DNA-binding transcription factor activity"/>
    <property type="evidence" value="ECO:0007669"/>
    <property type="project" value="InterPro"/>
</dbReference>
<evidence type="ECO:0000256" key="3">
    <source>
        <dbReference type="ARBA" id="ARBA00023163"/>
    </source>
</evidence>
<keyword evidence="6" id="KW-1185">Reference proteome</keyword>
<gene>
    <name evidence="5" type="ORF">PSTEL_18520</name>
</gene>
<sequence length="301" mass="34837">MQWTTIGRNHYPGYLHLMQVSGSVELAEHPPLGNRYQLILAEEGEGALQLGRQLHSVASPSIICLNEADAFLPLQKNRIIARSLAFNPQTVNRKYDFPMDFGEGEHDELTETDRQDLWCMIPFKDRSCSIPVDPMYARHISGIMNDIREQLAEQPDEGWPCRSRSYMLELLSLVRRLYDRSEAVPHTACCFSDEGVEPILRFLHSHYREKIKVEDITRAFHTNKTTLNQRFKQCTGLTVMSYLNSIRMQMAGSMLRNTTLATSEIMVMVGIQDSAHFIRNFRKYSGYSPSEYRTRFCWMLK</sequence>
<dbReference type="STRING" id="169760.PSTEL_18520"/>
<dbReference type="HOGENOM" id="CLU_000445_88_14_9"/>
<evidence type="ECO:0000313" key="5">
    <source>
        <dbReference type="EMBL" id="AIQ64812.1"/>
    </source>
</evidence>
<keyword evidence="3" id="KW-0804">Transcription</keyword>
<dbReference type="AlphaFoldDB" id="A0A089LV75"/>
<dbReference type="GO" id="GO:0043565">
    <property type="term" value="F:sequence-specific DNA binding"/>
    <property type="evidence" value="ECO:0007669"/>
    <property type="project" value="InterPro"/>
</dbReference>
<dbReference type="Pfam" id="PF12833">
    <property type="entry name" value="HTH_18"/>
    <property type="match status" value="1"/>
</dbReference>
<dbReference type="PANTHER" id="PTHR43280">
    <property type="entry name" value="ARAC-FAMILY TRANSCRIPTIONAL REGULATOR"/>
    <property type="match status" value="1"/>
</dbReference>
<dbReference type="SMART" id="SM00342">
    <property type="entry name" value="HTH_ARAC"/>
    <property type="match status" value="1"/>
</dbReference>
<keyword evidence="2" id="KW-0238">DNA-binding</keyword>
<name>A0A089LV75_9BACL</name>
<dbReference type="PANTHER" id="PTHR43280:SF28">
    <property type="entry name" value="HTH-TYPE TRANSCRIPTIONAL ACTIVATOR RHAS"/>
    <property type="match status" value="1"/>
</dbReference>
<evidence type="ECO:0000256" key="1">
    <source>
        <dbReference type="ARBA" id="ARBA00023015"/>
    </source>
</evidence>
<evidence type="ECO:0000313" key="6">
    <source>
        <dbReference type="Proteomes" id="UP000029507"/>
    </source>
</evidence>
<dbReference type="OrthoDB" id="9778008at2"/>
<accession>A0A089LV75</accession>
<organism evidence="5 6">
    <name type="scientific">Paenibacillus stellifer</name>
    <dbReference type="NCBI Taxonomy" id="169760"/>
    <lineage>
        <taxon>Bacteria</taxon>
        <taxon>Bacillati</taxon>
        <taxon>Bacillota</taxon>
        <taxon>Bacilli</taxon>
        <taxon>Bacillales</taxon>
        <taxon>Paenibacillaceae</taxon>
        <taxon>Paenibacillus</taxon>
    </lineage>
</organism>
<dbReference type="EMBL" id="CP009286">
    <property type="protein sequence ID" value="AIQ64812.1"/>
    <property type="molecule type" value="Genomic_DNA"/>
</dbReference>
<dbReference type="PROSITE" id="PS01124">
    <property type="entry name" value="HTH_ARAC_FAMILY_2"/>
    <property type="match status" value="1"/>
</dbReference>
<dbReference type="InterPro" id="IPR009057">
    <property type="entry name" value="Homeodomain-like_sf"/>
</dbReference>
<dbReference type="Gene3D" id="1.10.10.60">
    <property type="entry name" value="Homeodomain-like"/>
    <property type="match status" value="2"/>
</dbReference>
<feature type="domain" description="HTH araC/xylS-type" evidence="4">
    <location>
        <begin position="197"/>
        <end position="295"/>
    </location>
</feature>
<reference evidence="5 6" key="1">
    <citation type="submission" date="2014-08" db="EMBL/GenBank/DDBJ databases">
        <title>Comparative genomics of the Paenibacillus odorifer group.</title>
        <authorList>
            <person name="den Bakker H.C."/>
            <person name="Tsai Y.-C."/>
            <person name="Martin N."/>
            <person name="Korlach J."/>
            <person name="Wiedmann M."/>
        </authorList>
    </citation>
    <scope>NUCLEOTIDE SEQUENCE [LARGE SCALE GENOMIC DNA]</scope>
    <source>
        <strain evidence="5 6">DSM 14472</strain>
    </source>
</reference>
<proteinExistence type="predicted"/>
<evidence type="ECO:0000259" key="4">
    <source>
        <dbReference type="PROSITE" id="PS01124"/>
    </source>
</evidence>